<proteinExistence type="predicted"/>
<protein>
    <submittedName>
        <fullName evidence="1">Uncharacterized protein</fullName>
    </submittedName>
</protein>
<accession>A0A0V1DPQ8</accession>
<keyword evidence="2" id="KW-1185">Reference proteome</keyword>
<evidence type="ECO:0000313" key="1">
    <source>
        <dbReference type="EMBL" id="KRY63304.1"/>
    </source>
</evidence>
<sequence length="33" mass="3948">MIYFLIWNVEHLVIIIIEELQLECAVNHVVCLH</sequence>
<organism evidence="1 2">
    <name type="scientific">Trichinella zimbabwensis</name>
    <dbReference type="NCBI Taxonomy" id="268475"/>
    <lineage>
        <taxon>Eukaryota</taxon>
        <taxon>Metazoa</taxon>
        <taxon>Ecdysozoa</taxon>
        <taxon>Nematoda</taxon>
        <taxon>Enoplea</taxon>
        <taxon>Dorylaimia</taxon>
        <taxon>Trichinellida</taxon>
        <taxon>Trichinellidae</taxon>
        <taxon>Trichinella</taxon>
    </lineage>
</organism>
<evidence type="ECO:0000313" key="2">
    <source>
        <dbReference type="Proteomes" id="UP000055024"/>
    </source>
</evidence>
<dbReference type="Proteomes" id="UP000055024">
    <property type="component" value="Unassembled WGS sequence"/>
</dbReference>
<reference evidence="1 2" key="1">
    <citation type="submission" date="2015-01" db="EMBL/GenBank/DDBJ databases">
        <title>Evolution of Trichinella species and genotypes.</title>
        <authorList>
            <person name="Korhonen P.K."/>
            <person name="Edoardo P."/>
            <person name="Giuseppe L.R."/>
            <person name="Gasser R.B."/>
        </authorList>
    </citation>
    <scope>NUCLEOTIDE SEQUENCE [LARGE SCALE GENOMIC DNA]</scope>
    <source>
        <strain evidence="1">ISS1029</strain>
    </source>
</reference>
<dbReference type="AlphaFoldDB" id="A0A0V1DPQ8"/>
<gene>
    <name evidence="1" type="ORF">T11_7546</name>
</gene>
<comment type="caution">
    <text evidence="1">The sequence shown here is derived from an EMBL/GenBank/DDBJ whole genome shotgun (WGS) entry which is preliminary data.</text>
</comment>
<dbReference type="EMBL" id="JYDP01008746">
    <property type="protein sequence ID" value="KRY63304.1"/>
    <property type="molecule type" value="Genomic_DNA"/>
</dbReference>
<name>A0A0V1DPQ8_9BILA</name>